<dbReference type="InterPro" id="IPR029058">
    <property type="entry name" value="AB_hydrolase_fold"/>
</dbReference>
<evidence type="ECO:0000256" key="3">
    <source>
        <dbReference type="ARBA" id="ARBA00022729"/>
    </source>
</evidence>
<dbReference type="SUPFAM" id="SSF53474">
    <property type="entry name" value="alpha/beta-Hydrolases"/>
    <property type="match status" value="1"/>
</dbReference>
<name>A0A8K1FK01_PYTOL</name>
<dbReference type="InterPro" id="IPR056304">
    <property type="entry name" value="Lip-like_C"/>
</dbReference>
<dbReference type="AlphaFoldDB" id="A0A8K1FK01"/>
<keyword evidence="2" id="KW-0964">Secreted</keyword>
<evidence type="ECO:0000259" key="6">
    <source>
        <dbReference type="Pfam" id="PF24708"/>
    </source>
</evidence>
<evidence type="ECO:0000256" key="5">
    <source>
        <dbReference type="ARBA" id="ARBA00023098"/>
    </source>
</evidence>
<evidence type="ECO:0000256" key="1">
    <source>
        <dbReference type="ARBA" id="ARBA00004613"/>
    </source>
</evidence>
<comment type="caution">
    <text evidence="7">The sequence shown here is derived from an EMBL/GenBank/DDBJ whole genome shotgun (WGS) entry which is preliminary data.</text>
</comment>
<sequence length="481" mass="52105">MSLCGCWTQLSDALAPSAPKLLEDVPRGAVNNKCPIVLVHGFAGQAETSDGVRYWGRSHGDIADKLELAGHKVFTVSIGPFSSNWDRACELYAQIKGGRVDYGEKHSAHHGHERFGRELPGLYPEWGEKDAHGRIRKVHLVGHSLGGTTIRMLAQLLAHGTKGAPIDEDPASNSLFEGGKDWVLSVTTISSPNQGTTLLDGFSSISDTIENALAIWFAVRGLTAQPGATLFDPHLDQWGITPRQEDEGVSAYIHRILGSRMFAPGFKDIVAWSGCTEGAKEENAWVTTLPNVYYYSISGQCTIQTTSDEGEPIVTADSNCMSLELRAFSAFMTSDFTTKLGFPESWKANDGTINTVSMASDGHGPVIDFDGRSLPGHWMKLPLLTHMDHLTIVGSQKEVDPTDLYCVHAAILAGLPVSGRNGTAVVAPAELVTRLKQVITHLNNREEPESEDAAQTWYPHALSQDLTSVGASPTVPRAEPW</sequence>
<protein>
    <recommendedName>
        <fullName evidence="6">Lipase-like C-terminal domain-containing protein</fullName>
    </recommendedName>
</protein>
<organism evidence="7 8">
    <name type="scientific">Pythium oligandrum</name>
    <name type="common">Mycoparasitic fungus</name>
    <dbReference type="NCBI Taxonomy" id="41045"/>
    <lineage>
        <taxon>Eukaryota</taxon>
        <taxon>Sar</taxon>
        <taxon>Stramenopiles</taxon>
        <taxon>Oomycota</taxon>
        <taxon>Peronosporomycetes</taxon>
        <taxon>Pythiales</taxon>
        <taxon>Pythiaceae</taxon>
        <taxon>Pythium</taxon>
    </lineage>
</organism>
<dbReference type="OrthoDB" id="206848at2759"/>
<evidence type="ECO:0000313" key="7">
    <source>
        <dbReference type="EMBL" id="TMW61243.1"/>
    </source>
</evidence>
<comment type="subcellular location">
    <subcellularLocation>
        <location evidence="1">Secreted</location>
    </subcellularLocation>
</comment>
<keyword evidence="8" id="KW-1185">Reference proteome</keyword>
<keyword evidence="4" id="KW-0378">Hydrolase</keyword>
<gene>
    <name evidence="7" type="ORF">Poli38472_013706</name>
</gene>
<evidence type="ECO:0000256" key="4">
    <source>
        <dbReference type="ARBA" id="ARBA00022801"/>
    </source>
</evidence>
<dbReference type="GO" id="GO:0006629">
    <property type="term" value="P:lipid metabolic process"/>
    <property type="evidence" value="ECO:0007669"/>
    <property type="project" value="UniProtKB-KW"/>
</dbReference>
<evidence type="ECO:0000313" key="8">
    <source>
        <dbReference type="Proteomes" id="UP000794436"/>
    </source>
</evidence>
<keyword evidence="5" id="KW-0443">Lipid metabolism</keyword>
<dbReference type="GO" id="GO:0005576">
    <property type="term" value="C:extracellular region"/>
    <property type="evidence" value="ECO:0007669"/>
    <property type="project" value="UniProtKB-SubCell"/>
</dbReference>
<evidence type="ECO:0000256" key="2">
    <source>
        <dbReference type="ARBA" id="ARBA00022525"/>
    </source>
</evidence>
<dbReference type="Proteomes" id="UP000794436">
    <property type="component" value="Unassembled WGS sequence"/>
</dbReference>
<feature type="domain" description="Lipase-like C-terminal" evidence="6">
    <location>
        <begin position="32"/>
        <end position="396"/>
    </location>
</feature>
<dbReference type="Gene3D" id="3.40.50.1820">
    <property type="entry name" value="alpha/beta hydrolase"/>
    <property type="match status" value="1"/>
</dbReference>
<dbReference type="GO" id="GO:0016787">
    <property type="term" value="F:hydrolase activity"/>
    <property type="evidence" value="ECO:0007669"/>
    <property type="project" value="UniProtKB-KW"/>
</dbReference>
<dbReference type="PANTHER" id="PTHR34043">
    <property type="entry name" value="ALPHA/BETA-HYDROLASES SUPERFAMILY PROTEIN"/>
    <property type="match status" value="1"/>
</dbReference>
<accession>A0A8K1FK01</accession>
<dbReference type="EMBL" id="SPLM01000077">
    <property type="protein sequence ID" value="TMW61243.1"/>
    <property type="molecule type" value="Genomic_DNA"/>
</dbReference>
<keyword evidence="3" id="KW-0732">Signal</keyword>
<reference evidence="7" key="1">
    <citation type="submission" date="2019-03" db="EMBL/GenBank/DDBJ databases">
        <title>Long read genome sequence of the mycoparasitic Pythium oligandrum ATCC 38472 isolated from sugarbeet rhizosphere.</title>
        <authorList>
            <person name="Gaulin E."/>
        </authorList>
    </citation>
    <scope>NUCLEOTIDE SEQUENCE</scope>
    <source>
        <strain evidence="7">ATCC 38472_TT</strain>
    </source>
</reference>
<dbReference type="PANTHER" id="PTHR34043:SF3">
    <property type="entry name" value="ALPHA_BETA-HYDROLASES SUPERFAMILY PROTEIN"/>
    <property type="match status" value="1"/>
</dbReference>
<proteinExistence type="predicted"/>
<dbReference type="Pfam" id="PF24708">
    <property type="entry name" value="Lip_C"/>
    <property type="match status" value="1"/>
</dbReference>